<dbReference type="InterPro" id="IPR001965">
    <property type="entry name" value="Znf_PHD"/>
</dbReference>
<dbReference type="OrthoDB" id="1935339at2759"/>
<dbReference type="InterPro" id="IPR013083">
    <property type="entry name" value="Znf_RING/FYVE/PHD"/>
</dbReference>
<dbReference type="AlphaFoldDB" id="A0A835HHY9"/>
<evidence type="ECO:0000259" key="6">
    <source>
        <dbReference type="PROSITE" id="PS50016"/>
    </source>
</evidence>
<sequence length="207" mass="23133">MNSVRDSSNVGNHFEIARNIQKLLQPRLPEHHRWSPPSTDYTNHSLTCQICNVSVNGVERLLVCNTCEKGNHISCLQLHKQGVGDWSCSQCSVARNGKCLPPKYGSDRKNVTARSQTPLNASSNAAGGQGSMEKLGNSGQKVNNQKTTASLEPRSLHPAHLVYNNEMEKSAMSFIRLLIKQQKNDMLHQKIDGKNQMLEEKEKRCLQ</sequence>
<evidence type="ECO:0000256" key="3">
    <source>
        <dbReference type="ARBA" id="ARBA00022833"/>
    </source>
</evidence>
<reference evidence="7 8" key="1">
    <citation type="submission" date="2020-10" db="EMBL/GenBank/DDBJ databases">
        <title>The Coptis chinensis genome and diversification of protoberbering-type alkaloids.</title>
        <authorList>
            <person name="Wang B."/>
            <person name="Shu S."/>
            <person name="Song C."/>
            <person name="Liu Y."/>
        </authorList>
    </citation>
    <scope>NUCLEOTIDE SEQUENCE [LARGE SCALE GENOMIC DNA]</scope>
    <source>
        <strain evidence="7">HL-2020</strain>
        <tissue evidence="7">Leaf</tissue>
    </source>
</reference>
<dbReference type="GO" id="GO:0008270">
    <property type="term" value="F:zinc ion binding"/>
    <property type="evidence" value="ECO:0007669"/>
    <property type="project" value="UniProtKB-KW"/>
</dbReference>
<evidence type="ECO:0000256" key="1">
    <source>
        <dbReference type="ARBA" id="ARBA00022723"/>
    </source>
</evidence>
<comment type="caution">
    <text evidence="7">The sequence shown here is derived from an EMBL/GenBank/DDBJ whole genome shotgun (WGS) entry which is preliminary data.</text>
</comment>
<dbReference type="InterPro" id="IPR011011">
    <property type="entry name" value="Znf_FYVE_PHD"/>
</dbReference>
<evidence type="ECO:0000256" key="4">
    <source>
        <dbReference type="PROSITE-ProRule" id="PRU00146"/>
    </source>
</evidence>
<organism evidence="7 8">
    <name type="scientific">Coptis chinensis</name>
    <dbReference type="NCBI Taxonomy" id="261450"/>
    <lineage>
        <taxon>Eukaryota</taxon>
        <taxon>Viridiplantae</taxon>
        <taxon>Streptophyta</taxon>
        <taxon>Embryophyta</taxon>
        <taxon>Tracheophyta</taxon>
        <taxon>Spermatophyta</taxon>
        <taxon>Magnoliopsida</taxon>
        <taxon>Ranunculales</taxon>
        <taxon>Ranunculaceae</taxon>
        <taxon>Coptidoideae</taxon>
        <taxon>Coptis</taxon>
    </lineage>
</organism>
<gene>
    <name evidence="7" type="ORF">IFM89_029934</name>
</gene>
<name>A0A835HHY9_9MAGN</name>
<dbReference type="EMBL" id="JADFTS010000007">
    <property type="protein sequence ID" value="KAF9598684.1"/>
    <property type="molecule type" value="Genomic_DNA"/>
</dbReference>
<keyword evidence="8" id="KW-1185">Reference proteome</keyword>
<proteinExistence type="predicted"/>
<dbReference type="SUPFAM" id="SSF57903">
    <property type="entry name" value="FYVE/PHD zinc finger"/>
    <property type="match status" value="1"/>
</dbReference>
<dbReference type="InterPro" id="IPR019787">
    <property type="entry name" value="Znf_PHD-finger"/>
</dbReference>
<feature type="domain" description="PHD-type" evidence="6">
    <location>
        <begin position="45"/>
        <end position="94"/>
    </location>
</feature>
<evidence type="ECO:0000313" key="7">
    <source>
        <dbReference type="EMBL" id="KAF9598684.1"/>
    </source>
</evidence>
<dbReference type="SMART" id="SM00249">
    <property type="entry name" value="PHD"/>
    <property type="match status" value="1"/>
</dbReference>
<dbReference type="PANTHER" id="PTHR47527">
    <property type="entry name" value="RING/FYVE/PHD ZINC FINGER SUPERFAMILY PROTEIN"/>
    <property type="match status" value="1"/>
</dbReference>
<keyword evidence="3" id="KW-0862">Zinc</keyword>
<dbReference type="PANTHER" id="PTHR47527:SF3">
    <property type="entry name" value="RING_FYVE_PHD ZINC FINGER SUPERFAMILY PROTEIN"/>
    <property type="match status" value="1"/>
</dbReference>
<feature type="region of interest" description="Disordered" evidence="5">
    <location>
        <begin position="102"/>
        <end position="143"/>
    </location>
</feature>
<evidence type="ECO:0000256" key="5">
    <source>
        <dbReference type="SAM" id="MobiDB-lite"/>
    </source>
</evidence>
<dbReference type="Proteomes" id="UP000631114">
    <property type="component" value="Unassembled WGS sequence"/>
</dbReference>
<protein>
    <recommendedName>
        <fullName evidence="6">PHD-type domain-containing protein</fullName>
    </recommendedName>
</protein>
<dbReference type="Gene3D" id="3.30.40.10">
    <property type="entry name" value="Zinc/RING finger domain, C3HC4 (zinc finger)"/>
    <property type="match status" value="1"/>
</dbReference>
<dbReference type="Pfam" id="PF00628">
    <property type="entry name" value="PHD"/>
    <property type="match status" value="1"/>
</dbReference>
<keyword evidence="2 4" id="KW-0863">Zinc-finger</keyword>
<dbReference type="PROSITE" id="PS50016">
    <property type="entry name" value="ZF_PHD_2"/>
    <property type="match status" value="1"/>
</dbReference>
<feature type="compositionally biased region" description="Polar residues" evidence="5">
    <location>
        <begin position="112"/>
        <end position="126"/>
    </location>
</feature>
<keyword evidence="1" id="KW-0479">Metal-binding</keyword>
<accession>A0A835HHY9</accession>
<evidence type="ECO:0000313" key="8">
    <source>
        <dbReference type="Proteomes" id="UP000631114"/>
    </source>
</evidence>
<evidence type="ECO:0000256" key="2">
    <source>
        <dbReference type="ARBA" id="ARBA00022771"/>
    </source>
</evidence>